<organism evidence="5 6">
    <name type="scientific">Rhizobium gallicum</name>
    <dbReference type="NCBI Taxonomy" id="56730"/>
    <lineage>
        <taxon>Bacteria</taxon>
        <taxon>Pseudomonadati</taxon>
        <taxon>Pseudomonadota</taxon>
        <taxon>Alphaproteobacteria</taxon>
        <taxon>Hyphomicrobiales</taxon>
        <taxon>Rhizobiaceae</taxon>
        <taxon>Rhizobium/Agrobacterium group</taxon>
        <taxon>Rhizobium</taxon>
    </lineage>
</organism>
<evidence type="ECO:0000259" key="4">
    <source>
        <dbReference type="Pfam" id="PF01494"/>
    </source>
</evidence>
<dbReference type="GO" id="GO:0016709">
    <property type="term" value="F:oxidoreductase activity, acting on paired donors, with incorporation or reduction of molecular oxygen, NAD(P)H as one donor, and incorporation of one atom of oxygen"/>
    <property type="evidence" value="ECO:0007669"/>
    <property type="project" value="UniProtKB-ARBA"/>
</dbReference>
<protein>
    <submittedName>
        <fullName evidence="5">FAD-binding monooxygenase protein</fullName>
    </submittedName>
</protein>
<keyword evidence="5" id="KW-0614">Plasmid</keyword>
<keyword evidence="5" id="KW-0503">Monooxygenase</keyword>
<comment type="cofactor">
    <cofactor evidence="1">
        <name>FAD</name>
        <dbReference type="ChEBI" id="CHEBI:57692"/>
    </cofactor>
</comment>
<dbReference type="InterPro" id="IPR002938">
    <property type="entry name" value="FAD-bd"/>
</dbReference>
<name>A0A1L5NS54_9HYPH</name>
<evidence type="ECO:0000313" key="5">
    <source>
        <dbReference type="EMBL" id="APO70717.1"/>
    </source>
</evidence>
<dbReference type="PANTHER" id="PTHR43004">
    <property type="entry name" value="TRK SYSTEM POTASSIUM UPTAKE PROTEIN"/>
    <property type="match status" value="1"/>
</dbReference>
<dbReference type="Pfam" id="PF01494">
    <property type="entry name" value="FAD_binding_3"/>
    <property type="match status" value="1"/>
</dbReference>
<feature type="domain" description="FAD-binding" evidence="4">
    <location>
        <begin position="2"/>
        <end position="341"/>
    </location>
</feature>
<proteinExistence type="predicted"/>
<dbReference type="SUPFAM" id="SSF51905">
    <property type="entry name" value="FAD/NAD(P)-binding domain"/>
    <property type="match status" value="1"/>
</dbReference>
<dbReference type="Gene3D" id="3.50.50.60">
    <property type="entry name" value="FAD/NAD(P)-binding domain"/>
    <property type="match status" value="1"/>
</dbReference>
<evidence type="ECO:0000313" key="6">
    <source>
        <dbReference type="Proteomes" id="UP000184749"/>
    </source>
</evidence>
<dbReference type="AlphaFoldDB" id="A0A1L5NS54"/>
<reference evidence="5 6" key="1">
    <citation type="submission" date="2016-09" db="EMBL/GenBank/DDBJ databases">
        <title>The complete genome sequences of Rhizobium gallicum, symbiovars gallicum and phaseoli, symbionts associated to common bean (Phaseolus vulgaris).</title>
        <authorList>
            <person name="Bustos P."/>
            <person name="Santamaria R.I."/>
            <person name="Perez-Carrascal O.M."/>
            <person name="Juarez S."/>
            <person name="Lozano L."/>
            <person name="Martinez-Flores I."/>
            <person name="Martinez-Romero E."/>
            <person name="Cevallos M."/>
            <person name="Romero D."/>
            <person name="Davila G."/>
            <person name="Gonzalez V."/>
        </authorList>
    </citation>
    <scope>NUCLEOTIDE SEQUENCE [LARGE SCALE GENOMIC DNA]</scope>
    <source>
        <strain evidence="5 6">IE4872</strain>
        <plasmid evidence="6">prgalie4872d</plasmid>
    </source>
</reference>
<dbReference type="Proteomes" id="UP000184749">
    <property type="component" value="Plasmid pRgalIE4872d"/>
</dbReference>
<keyword evidence="2" id="KW-0285">Flavoprotein</keyword>
<keyword evidence="5" id="KW-0560">Oxidoreductase</keyword>
<dbReference type="Gene3D" id="3.30.9.10">
    <property type="entry name" value="D-Amino Acid Oxidase, subunit A, domain 2"/>
    <property type="match status" value="1"/>
</dbReference>
<gene>
    <name evidence="5" type="ORF">IE4872_PD00176</name>
</gene>
<geneLocation type="plasmid" evidence="6">
    <name>prgalie4872d</name>
</geneLocation>
<dbReference type="GO" id="GO:0071949">
    <property type="term" value="F:FAD binding"/>
    <property type="evidence" value="ECO:0007669"/>
    <property type="project" value="InterPro"/>
</dbReference>
<evidence type="ECO:0000256" key="3">
    <source>
        <dbReference type="ARBA" id="ARBA00022827"/>
    </source>
</evidence>
<dbReference type="EMBL" id="CP017105">
    <property type="protein sequence ID" value="APO70717.1"/>
    <property type="molecule type" value="Genomic_DNA"/>
</dbReference>
<keyword evidence="3" id="KW-0274">FAD</keyword>
<evidence type="ECO:0000256" key="1">
    <source>
        <dbReference type="ARBA" id="ARBA00001974"/>
    </source>
</evidence>
<dbReference type="InterPro" id="IPR036188">
    <property type="entry name" value="FAD/NAD-bd_sf"/>
</dbReference>
<accession>A0A1L5NS54</accession>
<dbReference type="Pfam" id="PF21274">
    <property type="entry name" value="Rng_hyd_C"/>
    <property type="match status" value="1"/>
</dbReference>
<sequence>MALAADLGWRGIPCRLVEQTDGSITQPKMDLVGVRTMEVCRRWGIASWVENSPYPRDYPQSYIYCTSLNGFELQREPFYSKREEARPHQSPQKRERCPQDMFDPILRRFVRTFPEVQVDFETRLEHFHEDAEGVTTTLVNTRTGEREVVRSRYLAGCDGSSSTVRGILGIKMSGNPVLTYTTNAILECPNFESLHRMGRAYRFIFIGPEGTYATIVAINGRDRWRLSVVGNEQQREYSEDEIRAVAHRAMGFPFDFKILSIMPWVRRELIADSYGTDRVFLVGDSAHLLSPTGGFGMNTGIQEAVDLAWKIEGALQGWGGPALLASYEMERRPVAIRNVTEASRNLKNMLNPRKELPPKEVFEDGAAGDRARAIYGGRYAEMMRREWFTIGIHLGYVYENSPIVVPDGTLPPPDEVSTYSQTARPGSRAPHVWINHDRTESTLDLFGRGFTLLQIGPRPPNVDGFRRQAAARGLPLTVVPLNFPGAADAYQTRLALVRPDGHVAWRGDYEPEDLRKILDCVCGWGGEANAVAREAISA</sequence>
<dbReference type="PRINTS" id="PR00420">
    <property type="entry name" value="RNGMNOXGNASE"/>
</dbReference>
<dbReference type="InterPro" id="IPR050641">
    <property type="entry name" value="RIFMO-like"/>
</dbReference>
<dbReference type="PANTHER" id="PTHR43004:SF19">
    <property type="entry name" value="BINDING MONOOXYGENASE, PUTATIVE (JCVI)-RELATED"/>
    <property type="match status" value="1"/>
</dbReference>
<dbReference type="Gene3D" id="3.40.30.120">
    <property type="match status" value="1"/>
</dbReference>
<dbReference type="NCBIfam" id="NF004780">
    <property type="entry name" value="PRK06126.1"/>
    <property type="match status" value="1"/>
</dbReference>
<evidence type="ECO:0000256" key="2">
    <source>
        <dbReference type="ARBA" id="ARBA00022630"/>
    </source>
</evidence>